<dbReference type="InterPro" id="IPR045324">
    <property type="entry name" value="Small_multidrug_res"/>
</dbReference>
<keyword evidence="1" id="KW-1133">Transmembrane helix</keyword>
<dbReference type="GO" id="GO:0005886">
    <property type="term" value="C:plasma membrane"/>
    <property type="evidence" value="ECO:0007669"/>
    <property type="project" value="InterPro"/>
</dbReference>
<reference evidence="2 3" key="1">
    <citation type="submission" date="2020-04" db="EMBL/GenBank/DDBJ databases">
        <title>Advantages and limits of metagenomic assembly and binning of a giant virus.</title>
        <authorList>
            <person name="Schulz F."/>
            <person name="Andreani J."/>
            <person name="Francis R."/>
            <person name="Boudjemaa H."/>
            <person name="Bou Khalil J.Y."/>
            <person name="Lee J."/>
            <person name="La Scola B."/>
            <person name="Woyke T."/>
        </authorList>
    </citation>
    <scope>NUCLEOTIDE SEQUENCE [LARGE SCALE GENOMIC DNA]</scope>
    <source>
        <strain evidence="2 3">FV1/VV64</strain>
    </source>
</reference>
<dbReference type="GO" id="GO:0022857">
    <property type="term" value="F:transmembrane transporter activity"/>
    <property type="evidence" value="ECO:0007669"/>
    <property type="project" value="InterPro"/>
</dbReference>
<keyword evidence="1" id="KW-0472">Membrane</keyword>
<protein>
    <submittedName>
        <fullName evidence="2">Small multidrug resistance protein</fullName>
    </submittedName>
</protein>
<evidence type="ECO:0000313" key="3">
    <source>
        <dbReference type="Proteomes" id="UP001162001"/>
    </source>
</evidence>
<evidence type="ECO:0000256" key="1">
    <source>
        <dbReference type="SAM" id="Phobius"/>
    </source>
</evidence>
<name>A0A7D3V5W8_9VIRU</name>
<dbReference type="InterPro" id="IPR037185">
    <property type="entry name" value="EmrE-like"/>
</dbReference>
<dbReference type="Pfam" id="PF00893">
    <property type="entry name" value="Multi_Drug_Res"/>
    <property type="match status" value="1"/>
</dbReference>
<evidence type="ECO:0000313" key="2">
    <source>
        <dbReference type="EMBL" id="QKF94615.1"/>
    </source>
</evidence>
<feature type="transmembrane region" description="Helical" evidence="1">
    <location>
        <begin position="64"/>
        <end position="83"/>
    </location>
</feature>
<dbReference type="SUPFAM" id="SSF103481">
    <property type="entry name" value="Multidrug resistance efflux transporter EmrE"/>
    <property type="match status" value="1"/>
</dbReference>
<dbReference type="Gene3D" id="1.10.3730.20">
    <property type="match status" value="1"/>
</dbReference>
<sequence>MQRFDKLIFFIIMIVIFETIAIACVKEYHDNHKLRYFILAIALYSFICYLLHQSFYYSSMGITNVIWSGLSVFLVTLAGVFFFRETIHWHDIFAGILITAGVIILRSTR</sequence>
<gene>
    <name evidence="2" type="ORF">Fadolivirus_1_1157</name>
</gene>
<organism evidence="2 3">
    <name type="scientific">Fadolivirus FV1/VV64</name>
    <dbReference type="NCBI Taxonomy" id="3070911"/>
    <lineage>
        <taxon>Viruses</taxon>
        <taxon>Varidnaviria</taxon>
        <taxon>Bamfordvirae</taxon>
        <taxon>Nucleocytoviricota</taxon>
        <taxon>Megaviricetes</taxon>
        <taxon>Imitervirales</taxon>
        <taxon>Mimiviridae</taxon>
        <taxon>Klosneuvirinae</taxon>
        <taxon>Fadolivirus</taxon>
        <taxon>Fadolivirus algeromassiliense</taxon>
    </lineage>
</organism>
<feature type="transmembrane region" description="Helical" evidence="1">
    <location>
        <begin position="34"/>
        <end position="52"/>
    </location>
</feature>
<dbReference type="Proteomes" id="UP001162001">
    <property type="component" value="Segment"/>
</dbReference>
<feature type="transmembrane region" description="Helical" evidence="1">
    <location>
        <begin position="7"/>
        <end position="28"/>
    </location>
</feature>
<feature type="transmembrane region" description="Helical" evidence="1">
    <location>
        <begin position="89"/>
        <end position="105"/>
    </location>
</feature>
<dbReference type="EMBL" id="MT418680">
    <property type="protein sequence ID" value="QKF94615.1"/>
    <property type="molecule type" value="Genomic_DNA"/>
</dbReference>
<keyword evidence="1" id="KW-0812">Transmembrane</keyword>
<keyword evidence="3" id="KW-1185">Reference proteome</keyword>
<proteinExistence type="predicted"/>
<accession>A0A7D3V5W8</accession>